<keyword evidence="3" id="KW-1185">Reference proteome</keyword>
<evidence type="ECO:0000313" key="3">
    <source>
        <dbReference type="Proteomes" id="UP000178129"/>
    </source>
</evidence>
<sequence>MNSFGKGEEFIDATTLLRWKMDDSRRKRVESKAGASTPSPLYIKRDVRSPFLANVNEDRMRDDFREVETSILKDQLATLRNRVKALENQGAEDRASMQVMHQNMLKLSELISNQSGKPIGASQQHPQRQVQNNRRQFAIDLTKPDESKKEESVPEQTRVLEVALLPASISTPVNQLSPVVPGVPTPASPASPPIVEQLPINLAPKTLETAAPATISSHDPKTMKICAPIGVPPPTLLPSQHSIHHRSARSSKLGSNRVDKSANQRRSIARKMMQDKMASMKEQRADLWLESELRILIEVIDEHKKRSQTYPTYTEVVQAYNSKLRGVIQQAGEETTRGTILEKNRLAPLRTRGGISNMMMKYGLLSCQQTEKDKVAADPDDPEAEDDRGSSQNGSMADIDTQMEG</sequence>
<reference evidence="3" key="1">
    <citation type="submission" date="2016-03" db="EMBL/GenBank/DDBJ databases">
        <authorList>
            <person name="Ploux O."/>
        </authorList>
    </citation>
    <scope>NUCLEOTIDE SEQUENCE [LARGE SCALE GENOMIC DNA]</scope>
    <source>
        <strain evidence="3">UK7</strain>
    </source>
</reference>
<dbReference type="InParanoid" id="A0A1E1K524"/>
<evidence type="ECO:0000256" key="1">
    <source>
        <dbReference type="SAM" id="MobiDB-lite"/>
    </source>
</evidence>
<name>A0A1E1K524_9HELO</name>
<evidence type="ECO:0000313" key="2">
    <source>
        <dbReference type="EMBL" id="CZS93185.1"/>
    </source>
</evidence>
<gene>
    <name evidence="2" type="ORF">RCO7_07810</name>
</gene>
<feature type="region of interest" description="Disordered" evidence="1">
    <location>
        <begin position="238"/>
        <end position="264"/>
    </location>
</feature>
<feature type="region of interest" description="Disordered" evidence="1">
    <location>
        <begin position="370"/>
        <end position="405"/>
    </location>
</feature>
<organism evidence="2 3">
    <name type="scientific">Rhynchosporium graminicola</name>
    <dbReference type="NCBI Taxonomy" id="2792576"/>
    <lineage>
        <taxon>Eukaryota</taxon>
        <taxon>Fungi</taxon>
        <taxon>Dikarya</taxon>
        <taxon>Ascomycota</taxon>
        <taxon>Pezizomycotina</taxon>
        <taxon>Leotiomycetes</taxon>
        <taxon>Helotiales</taxon>
        <taxon>Ploettnerulaceae</taxon>
        <taxon>Rhynchosporium</taxon>
    </lineage>
</organism>
<accession>A0A1E1K524</accession>
<dbReference type="EMBL" id="FJUW01000007">
    <property type="protein sequence ID" value="CZS93185.1"/>
    <property type="molecule type" value="Genomic_DNA"/>
</dbReference>
<proteinExistence type="predicted"/>
<dbReference type="Proteomes" id="UP000178129">
    <property type="component" value="Unassembled WGS sequence"/>
</dbReference>
<comment type="caution">
    <text evidence="2">The sequence shown here is derived from an EMBL/GenBank/DDBJ whole genome shotgun (WGS) entry which is preliminary data.</text>
</comment>
<protein>
    <submittedName>
        <fullName evidence="2">Uncharacterized protein</fullName>
    </submittedName>
</protein>
<dbReference type="AlphaFoldDB" id="A0A1E1K524"/>